<evidence type="ECO:0000256" key="1">
    <source>
        <dbReference type="ARBA" id="ARBA00022679"/>
    </source>
</evidence>
<keyword evidence="5" id="KW-1185">Reference proteome</keyword>
<dbReference type="Pfam" id="PF01066">
    <property type="entry name" value="CDP-OH_P_transf"/>
    <property type="match status" value="1"/>
</dbReference>
<evidence type="ECO:0000313" key="4">
    <source>
        <dbReference type="EMBL" id="MDV2482064.1"/>
    </source>
</evidence>
<evidence type="ECO:0008006" key="6">
    <source>
        <dbReference type="Google" id="ProtNLM"/>
    </source>
</evidence>
<evidence type="ECO:0000256" key="2">
    <source>
        <dbReference type="RuleBase" id="RU003750"/>
    </source>
</evidence>
<evidence type="ECO:0000256" key="3">
    <source>
        <dbReference type="SAM" id="Phobius"/>
    </source>
</evidence>
<sequence>MSVEKMRKYAAIPSTVSAVRIAALPLLLFLMSQNSLLSLPFFLFLCATDLADGYLARRLGVACKMGTFFDSAADFALIMGSFALFYAHGLYPAWVLILILFSYAQFVLTSLHRVQIIDPVGKYFGSFLYIAIAATLLFPIGTTFEVVEVAFVAFAAASFSSRILFFARFHRNKTPITESVGKTVREE</sequence>
<accession>A0ABU3X1Z0</accession>
<comment type="similarity">
    <text evidence="2">Belongs to the CDP-alcohol phosphatidyltransferase class-I family.</text>
</comment>
<evidence type="ECO:0000313" key="5">
    <source>
        <dbReference type="Proteomes" id="UP001281203"/>
    </source>
</evidence>
<organism evidence="4 5">
    <name type="scientific">Methanoculleus caldifontis</name>
    <dbReference type="NCBI Taxonomy" id="2651577"/>
    <lineage>
        <taxon>Archaea</taxon>
        <taxon>Methanobacteriati</taxon>
        <taxon>Methanobacteriota</taxon>
        <taxon>Stenosarchaea group</taxon>
        <taxon>Methanomicrobia</taxon>
        <taxon>Methanomicrobiales</taxon>
        <taxon>Methanomicrobiaceae</taxon>
        <taxon>Methanoculleus</taxon>
    </lineage>
</organism>
<name>A0ABU3X1Z0_9EURY</name>
<dbReference type="EMBL" id="WBKO01000001">
    <property type="protein sequence ID" value="MDV2482064.1"/>
    <property type="molecule type" value="Genomic_DNA"/>
</dbReference>
<keyword evidence="3" id="KW-0472">Membrane</keyword>
<dbReference type="InterPro" id="IPR000462">
    <property type="entry name" value="CDP-OH_P_trans"/>
</dbReference>
<keyword evidence="3" id="KW-1133">Transmembrane helix</keyword>
<gene>
    <name evidence="4" type="ORF">F8E02_08665</name>
</gene>
<dbReference type="InterPro" id="IPR048254">
    <property type="entry name" value="CDP_ALCOHOL_P_TRANSF_CS"/>
</dbReference>
<dbReference type="InterPro" id="IPR043130">
    <property type="entry name" value="CDP-OH_PTrfase_TM_dom"/>
</dbReference>
<dbReference type="RefSeq" id="WP_317065087.1">
    <property type="nucleotide sequence ID" value="NZ_WBKO01000001.1"/>
</dbReference>
<feature type="transmembrane region" description="Helical" evidence="3">
    <location>
        <begin position="93"/>
        <end position="111"/>
    </location>
</feature>
<protein>
    <recommendedName>
        <fullName evidence="6">CDP-alcohol phosphatidyltransferase family protein</fullName>
    </recommendedName>
</protein>
<proteinExistence type="inferred from homology"/>
<dbReference type="Gene3D" id="1.20.120.1760">
    <property type="match status" value="1"/>
</dbReference>
<keyword evidence="3" id="KW-0812">Transmembrane</keyword>
<dbReference type="PROSITE" id="PS00379">
    <property type="entry name" value="CDP_ALCOHOL_P_TRANSF"/>
    <property type="match status" value="1"/>
</dbReference>
<feature type="transmembrane region" description="Helical" evidence="3">
    <location>
        <begin position="123"/>
        <end position="140"/>
    </location>
</feature>
<keyword evidence="1 2" id="KW-0808">Transferase</keyword>
<dbReference type="Proteomes" id="UP001281203">
    <property type="component" value="Unassembled WGS sequence"/>
</dbReference>
<feature type="transmembrane region" description="Helical" evidence="3">
    <location>
        <begin position="146"/>
        <end position="165"/>
    </location>
</feature>
<comment type="caution">
    <text evidence="4">The sequence shown here is derived from an EMBL/GenBank/DDBJ whole genome shotgun (WGS) entry which is preliminary data.</text>
</comment>
<reference evidence="4 5" key="1">
    <citation type="submission" date="2019-10" db="EMBL/GenBank/DDBJ databases">
        <title>Isolation and characterization of Methanoculleus sp. Wushi-C6 from a hot spring well.</title>
        <authorList>
            <person name="Chen S.-C."/>
            <person name="Lan Z.-H."/>
            <person name="You Y.-T."/>
            <person name="Lai M.-C."/>
        </authorList>
    </citation>
    <scope>NUCLEOTIDE SEQUENCE [LARGE SCALE GENOMIC DNA]</scope>
    <source>
        <strain evidence="4 5">Wushi-C6</strain>
    </source>
</reference>